<evidence type="ECO:0000313" key="3">
    <source>
        <dbReference type="WBParaSite" id="TCLT_0001029301-mRNA-1"/>
    </source>
</evidence>
<proteinExistence type="predicted"/>
<dbReference type="AlphaFoldDB" id="A0A0N5DAT6"/>
<evidence type="ECO:0000313" key="1">
    <source>
        <dbReference type="EMBL" id="VDN07966.1"/>
    </source>
</evidence>
<dbReference type="WBParaSite" id="TCLT_0001029301-mRNA-1">
    <property type="protein sequence ID" value="TCLT_0001029301-mRNA-1"/>
    <property type="gene ID" value="TCLT_0001029301"/>
</dbReference>
<accession>A0A0N5DAT6</accession>
<dbReference type="EMBL" id="UYYF01005041">
    <property type="protein sequence ID" value="VDN07966.1"/>
    <property type="molecule type" value="Genomic_DNA"/>
</dbReference>
<dbReference type="Proteomes" id="UP000276776">
    <property type="component" value="Unassembled WGS sequence"/>
</dbReference>
<reference evidence="3" key="1">
    <citation type="submission" date="2017-02" db="UniProtKB">
        <authorList>
            <consortium name="WormBaseParasite"/>
        </authorList>
    </citation>
    <scope>IDENTIFICATION</scope>
</reference>
<reference evidence="1 2" key="2">
    <citation type="submission" date="2018-11" db="EMBL/GenBank/DDBJ databases">
        <authorList>
            <consortium name="Pathogen Informatics"/>
        </authorList>
    </citation>
    <scope>NUCLEOTIDE SEQUENCE [LARGE SCALE GENOMIC DNA]</scope>
</reference>
<gene>
    <name evidence="1" type="ORF">TCLT_LOCUS10282</name>
</gene>
<sequence>MYGRHSSITTLRVILCSSKIKAPIQTYQQNSLINKCHHNRVTVLACYPPGYIRSRGGFEVSTYHLLRFDPVMIHHEGKANYPKRVHRDNHRELLHCSEHENVDW</sequence>
<name>A0A0N5DAT6_THECL</name>
<keyword evidence="2" id="KW-1185">Reference proteome</keyword>
<protein>
    <submittedName>
        <fullName evidence="3">HNH endonuclease</fullName>
    </submittedName>
</protein>
<organism evidence="3">
    <name type="scientific">Thelazia callipaeda</name>
    <name type="common">Oriental eyeworm</name>
    <name type="synonym">Parasitic nematode</name>
    <dbReference type="NCBI Taxonomy" id="103827"/>
    <lineage>
        <taxon>Eukaryota</taxon>
        <taxon>Metazoa</taxon>
        <taxon>Ecdysozoa</taxon>
        <taxon>Nematoda</taxon>
        <taxon>Chromadorea</taxon>
        <taxon>Rhabditida</taxon>
        <taxon>Spirurina</taxon>
        <taxon>Spiruromorpha</taxon>
        <taxon>Thelazioidea</taxon>
        <taxon>Thelaziidae</taxon>
        <taxon>Thelazia</taxon>
    </lineage>
</organism>
<evidence type="ECO:0000313" key="2">
    <source>
        <dbReference type="Proteomes" id="UP000276776"/>
    </source>
</evidence>